<gene>
    <name evidence="1" type="ORF">A4U43_C07F32070</name>
</gene>
<dbReference type="AlphaFoldDB" id="A0A5P1EGK7"/>
<name>A0A5P1EGK7_ASPOF</name>
<accession>A0A5P1EGK7</accession>
<organism evidence="1 2">
    <name type="scientific">Asparagus officinalis</name>
    <name type="common">Garden asparagus</name>
    <dbReference type="NCBI Taxonomy" id="4686"/>
    <lineage>
        <taxon>Eukaryota</taxon>
        <taxon>Viridiplantae</taxon>
        <taxon>Streptophyta</taxon>
        <taxon>Embryophyta</taxon>
        <taxon>Tracheophyta</taxon>
        <taxon>Spermatophyta</taxon>
        <taxon>Magnoliopsida</taxon>
        <taxon>Liliopsida</taxon>
        <taxon>Asparagales</taxon>
        <taxon>Asparagaceae</taxon>
        <taxon>Asparagoideae</taxon>
        <taxon>Asparagus</taxon>
    </lineage>
</organism>
<dbReference type="Gramene" id="ONK64974">
    <property type="protein sequence ID" value="ONK64974"/>
    <property type="gene ID" value="A4U43_C07F32070"/>
</dbReference>
<keyword evidence="2" id="KW-1185">Reference proteome</keyword>
<dbReference type="EMBL" id="CM007387">
    <property type="protein sequence ID" value="ONK64974.1"/>
    <property type="molecule type" value="Genomic_DNA"/>
</dbReference>
<reference evidence="2" key="1">
    <citation type="journal article" date="2017" name="Nat. Commun.">
        <title>The asparagus genome sheds light on the origin and evolution of a young Y chromosome.</title>
        <authorList>
            <person name="Harkess A."/>
            <person name="Zhou J."/>
            <person name="Xu C."/>
            <person name="Bowers J.E."/>
            <person name="Van der Hulst R."/>
            <person name="Ayyampalayam S."/>
            <person name="Mercati F."/>
            <person name="Riccardi P."/>
            <person name="McKain M.R."/>
            <person name="Kakrana A."/>
            <person name="Tang H."/>
            <person name="Ray J."/>
            <person name="Groenendijk J."/>
            <person name="Arikit S."/>
            <person name="Mathioni S.M."/>
            <person name="Nakano M."/>
            <person name="Shan H."/>
            <person name="Telgmann-Rauber A."/>
            <person name="Kanno A."/>
            <person name="Yue Z."/>
            <person name="Chen H."/>
            <person name="Li W."/>
            <person name="Chen Y."/>
            <person name="Xu X."/>
            <person name="Zhang Y."/>
            <person name="Luo S."/>
            <person name="Chen H."/>
            <person name="Gao J."/>
            <person name="Mao Z."/>
            <person name="Pires J.C."/>
            <person name="Luo M."/>
            <person name="Kudrna D."/>
            <person name="Wing R.A."/>
            <person name="Meyers B.C."/>
            <person name="Yi K."/>
            <person name="Kong H."/>
            <person name="Lavrijsen P."/>
            <person name="Sunseri F."/>
            <person name="Falavigna A."/>
            <person name="Ye Y."/>
            <person name="Leebens-Mack J.H."/>
            <person name="Chen G."/>
        </authorList>
    </citation>
    <scope>NUCLEOTIDE SEQUENCE [LARGE SCALE GENOMIC DNA]</scope>
    <source>
        <strain evidence="2">cv. DH0086</strain>
    </source>
</reference>
<evidence type="ECO:0000313" key="1">
    <source>
        <dbReference type="EMBL" id="ONK64974.1"/>
    </source>
</evidence>
<dbReference type="Proteomes" id="UP000243459">
    <property type="component" value="Chromosome 7"/>
</dbReference>
<sequence length="112" mass="11820">MIGWRRLSKGCLARHGLLEVGLEAGRRDGGSGVNGRPVELGQGLIRGHRLGECRGAAAGGYMQQPTGLGLLGRIWGLERSEGGAWVRAQRTGCLAVGFEREDGPGSLALVER</sequence>
<evidence type="ECO:0000313" key="2">
    <source>
        <dbReference type="Proteomes" id="UP000243459"/>
    </source>
</evidence>
<proteinExistence type="predicted"/>
<protein>
    <submittedName>
        <fullName evidence="1">Uncharacterized protein</fullName>
    </submittedName>
</protein>